<dbReference type="PANTHER" id="PTHR10890">
    <property type="entry name" value="CYSTEINYL-TRNA SYNTHETASE"/>
    <property type="match status" value="1"/>
</dbReference>
<dbReference type="InterPro" id="IPR056411">
    <property type="entry name" value="CysS_C"/>
</dbReference>
<comment type="catalytic activity">
    <reaction evidence="12">
        <text>tRNA(Cys) + L-cysteine + ATP = L-cysteinyl-tRNA(Cys) + AMP + diphosphate</text>
        <dbReference type="Rhea" id="RHEA:17773"/>
        <dbReference type="Rhea" id="RHEA-COMP:9661"/>
        <dbReference type="Rhea" id="RHEA-COMP:9679"/>
        <dbReference type="ChEBI" id="CHEBI:30616"/>
        <dbReference type="ChEBI" id="CHEBI:33019"/>
        <dbReference type="ChEBI" id="CHEBI:35235"/>
        <dbReference type="ChEBI" id="CHEBI:78442"/>
        <dbReference type="ChEBI" id="CHEBI:78517"/>
        <dbReference type="ChEBI" id="CHEBI:456215"/>
        <dbReference type="EC" id="6.1.1.16"/>
    </reaction>
</comment>
<keyword evidence="7 12" id="KW-0547">Nucleotide-binding</keyword>
<comment type="subcellular location">
    <subcellularLocation>
        <location evidence="1 12">Cytoplasm</location>
    </subcellularLocation>
</comment>
<dbReference type="InterPro" id="IPR032678">
    <property type="entry name" value="tRNA-synt_1_cat_dom"/>
</dbReference>
<dbReference type="SUPFAM" id="SSF47323">
    <property type="entry name" value="Anticodon-binding domain of a subclass of class I aminoacyl-tRNA synthetases"/>
    <property type="match status" value="1"/>
</dbReference>
<evidence type="ECO:0000256" key="11">
    <source>
        <dbReference type="ARBA" id="ARBA00023146"/>
    </source>
</evidence>
<sequence length="454" mass="50258">MTEVQLRLHNTLSRTKELFVPVDPARVRVYVCGPTVYQRIHIGNARPLIVFDVLFRLLRHVYGAGHVTYVRNITDIDDKIIDQARKNGETIRSLTERTAAQFHEDVAALGCLPPTFEPRATEHVTDMIALIETLIAKGHAYAAEGHVLFHVPSMPAYGRLSGREREDQIAGARVEVAPYKRDPADFVLWKPSPPDLPGWDSPWGRGRPGWHIECSAMSEHFLGPLPFDIHGGGLDLIFPHHENEIAQSCCARGLDTMARFWLHNGFVDMRGEKMAKSVGNVVRVAETLAAVPGEAVRWWMLGTHYRQPIDYTEEALAEAKRALNRFYSALARVPASAGEPDPALVEALADDLNTPKALAVLHELLNELNRTGDPALASRLRASAGLLGLLASEPEAWLKGGEGLEPARIEALIVERQAARKAKDFARADAIRAELLAQGIILEDNPQGTTWRRA</sequence>
<proteinExistence type="inferred from homology"/>
<feature type="binding site" evidence="12">
    <location>
        <position position="276"/>
    </location>
    <ligand>
        <name>ATP</name>
        <dbReference type="ChEBI" id="CHEBI:30616"/>
    </ligand>
</feature>
<feature type="domain" description="Cysteinyl-tRNA synthetase class Ia DALR" evidence="13">
    <location>
        <begin position="343"/>
        <end position="398"/>
    </location>
</feature>
<dbReference type="PANTHER" id="PTHR10890:SF3">
    <property type="entry name" value="CYSTEINE--TRNA LIGASE, CYTOPLASMIC"/>
    <property type="match status" value="1"/>
</dbReference>
<protein>
    <recommendedName>
        <fullName evidence="12">Cysteine--tRNA ligase</fullName>
        <ecNumber evidence="12">6.1.1.16</ecNumber>
    </recommendedName>
    <alternativeName>
        <fullName evidence="12">Cysteinyl-tRNA synthetase</fullName>
        <shortName evidence="12">CysRS</shortName>
    </alternativeName>
</protein>
<evidence type="ECO:0000256" key="9">
    <source>
        <dbReference type="ARBA" id="ARBA00022840"/>
    </source>
</evidence>
<feature type="binding site" evidence="12">
    <location>
        <position position="240"/>
    </location>
    <ligand>
        <name>Zn(2+)</name>
        <dbReference type="ChEBI" id="CHEBI:29105"/>
    </ligand>
</feature>
<dbReference type="InterPro" id="IPR009080">
    <property type="entry name" value="tRNAsynth_Ia_anticodon-bd"/>
</dbReference>
<evidence type="ECO:0000256" key="12">
    <source>
        <dbReference type="HAMAP-Rule" id="MF_00041"/>
    </source>
</evidence>
<dbReference type="Gene3D" id="3.40.50.620">
    <property type="entry name" value="HUPs"/>
    <property type="match status" value="1"/>
</dbReference>
<comment type="subunit">
    <text evidence="3 12">Monomer.</text>
</comment>
<dbReference type="InterPro" id="IPR015273">
    <property type="entry name" value="Cys-tRNA-synt_Ia_DALR"/>
</dbReference>
<reference evidence="14 15" key="1">
    <citation type="submission" date="2024-01" db="EMBL/GenBank/DDBJ databases">
        <title>Multi-omics insights into the function and evolution of sodium benzoate biodegradation pathways in Benzoatithermus flavus gen. nov., sp. nov. from hot spring.</title>
        <authorList>
            <person name="Hu C.-J."/>
            <person name="Li W.-J."/>
        </authorList>
    </citation>
    <scope>NUCLEOTIDE SEQUENCE [LARGE SCALE GENOMIC DNA]</scope>
    <source>
        <strain evidence="14 15">SYSU G07066</strain>
    </source>
</reference>
<dbReference type="EMBL" id="JBBLZC010000001">
    <property type="protein sequence ID" value="MEK0081627.1"/>
    <property type="molecule type" value="Genomic_DNA"/>
</dbReference>
<dbReference type="CDD" id="cd07963">
    <property type="entry name" value="Anticodon_Ia_Cys"/>
    <property type="match status" value="1"/>
</dbReference>
<dbReference type="Pfam" id="PF09190">
    <property type="entry name" value="DALR_2"/>
    <property type="match status" value="1"/>
</dbReference>
<keyword evidence="6 12" id="KW-0479">Metal-binding</keyword>
<feature type="short sequence motif" description="'KMSKS' region" evidence="12">
    <location>
        <begin position="273"/>
        <end position="277"/>
    </location>
</feature>
<organism evidence="14 15">
    <name type="scientific">Benzoatithermus flavus</name>
    <dbReference type="NCBI Taxonomy" id="3108223"/>
    <lineage>
        <taxon>Bacteria</taxon>
        <taxon>Pseudomonadati</taxon>
        <taxon>Pseudomonadota</taxon>
        <taxon>Alphaproteobacteria</taxon>
        <taxon>Geminicoccales</taxon>
        <taxon>Geminicoccaceae</taxon>
        <taxon>Benzoatithermus</taxon>
    </lineage>
</organism>
<dbReference type="Pfam" id="PF01406">
    <property type="entry name" value="tRNA-synt_1e"/>
    <property type="match status" value="1"/>
</dbReference>
<evidence type="ECO:0000256" key="7">
    <source>
        <dbReference type="ARBA" id="ARBA00022741"/>
    </source>
</evidence>
<dbReference type="CDD" id="cd00672">
    <property type="entry name" value="CysRS_core"/>
    <property type="match status" value="1"/>
</dbReference>
<dbReference type="HAMAP" id="MF_00041">
    <property type="entry name" value="Cys_tRNA_synth"/>
    <property type="match status" value="1"/>
</dbReference>
<keyword evidence="15" id="KW-1185">Reference proteome</keyword>
<gene>
    <name evidence="12 14" type="primary">cysS</name>
    <name evidence="14" type="ORF">U1T56_00560</name>
</gene>
<comment type="similarity">
    <text evidence="2 12">Belongs to the class-I aminoacyl-tRNA synthetase family.</text>
</comment>
<keyword evidence="5 12" id="KW-0436">Ligase</keyword>
<evidence type="ECO:0000313" key="14">
    <source>
        <dbReference type="EMBL" id="MEK0081627.1"/>
    </source>
</evidence>
<evidence type="ECO:0000313" key="15">
    <source>
        <dbReference type="Proteomes" id="UP001375743"/>
    </source>
</evidence>
<evidence type="ECO:0000256" key="6">
    <source>
        <dbReference type="ARBA" id="ARBA00022723"/>
    </source>
</evidence>
<evidence type="ECO:0000259" key="13">
    <source>
        <dbReference type="SMART" id="SM00840"/>
    </source>
</evidence>
<name>A0ABU8XKA2_9PROT</name>
<evidence type="ECO:0000256" key="5">
    <source>
        <dbReference type="ARBA" id="ARBA00022598"/>
    </source>
</evidence>
<keyword evidence="10 12" id="KW-0648">Protein biosynthesis</keyword>
<dbReference type="NCBIfam" id="TIGR00435">
    <property type="entry name" value="cysS"/>
    <property type="match status" value="1"/>
</dbReference>
<dbReference type="GO" id="GO:0004817">
    <property type="term" value="F:cysteine-tRNA ligase activity"/>
    <property type="evidence" value="ECO:0007669"/>
    <property type="project" value="UniProtKB-EC"/>
</dbReference>
<keyword evidence="11 12" id="KW-0030">Aminoacyl-tRNA synthetase</keyword>
<dbReference type="SUPFAM" id="SSF52374">
    <property type="entry name" value="Nucleotidylyl transferase"/>
    <property type="match status" value="1"/>
</dbReference>
<dbReference type="Pfam" id="PF23493">
    <property type="entry name" value="CysS_C"/>
    <property type="match status" value="1"/>
</dbReference>
<keyword evidence="9 12" id="KW-0067">ATP-binding</keyword>
<accession>A0ABU8XKA2</accession>
<comment type="cofactor">
    <cofactor evidence="12">
        <name>Zn(2+)</name>
        <dbReference type="ChEBI" id="CHEBI:29105"/>
    </cofactor>
    <text evidence="12">Binds 1 zinc ion per subunit.</text>
</comment>
<feature type="binding site" evidence="12">
    <location>
        <position position="214"/>
    </location>
    <ligand>
        <name>Zn(2+)</name>
        <dbReference type="ChEBI" id="CHEBI:29105"/>
    </ligand>
</feature>
<dbReference type="InterPro" id="IPR024909">
    <property type="entry name" value="Cys-tRNA/MSH_ligase"/>
</dbReference>
<comment type="caution">
    <text evidence="14">The sequence shown here is derived from an EMBL/GenBank/DDBJ whole genome shotgun (WGS) entry which is preliminary data.</text>
</comment>
<feature type="short sequence motif" description="'HIGH' region" evidence="12">
    <location>
        <begin position="34"/>
        <end position="44"/>
    </location>
</feature>
<dbReference type="InterPro" id="IPR015803">
    <property type="entry name" value="Cys-tRNA-ligase"/>
</dbReference>
<keyword evidence="8 12" id="KW-0862">Zinc</keyword>
<evidence type="ECO:0000256" key="3">
    <source>
        <dbReference type="ARBA" id="ARBA00011245"/>
    </source>
</evidence>
<dbReference type="SMART" id="SM00840">
    <property type="entry name" value="DALR_2"/>
    <property type="match status" value="1"/>
</dbReference>
<evidence type="ECO:0000256" key="8">
    <source>
        <dbReference type="ARBA" id="ARBA00022833"/>
    </source>
</evidence>
<keyword evidence="4 12" id="KW-0963">Cytoplasm</keyword>
<evidence type="ECO:0000256" key="10">
    <source>
        <dbReference type="ARBA" id="ARBA00022917"/>
    </source>
</evidence>
<dbReference type="EC" id="6.1.1.16" evidence="12"/>
<evidence type="ECO:0000256" key="1">
    <source>
        <dbReference type="ARBA" id="ARBA00004496"/>
    </source>
</evidence>
<dbReference type="InterPro" id="IPR014729">
    <property type="entry name" value="Rossmann-like_a/b/a_fold"/>
</dbReference>
<dbReference type="Gene3D" id="1.20.120.1910">
    <property type="entry name" value="Cysteine-tRNA ligase, C-terminal anti-codon recognition domain"/>
    <property type="match status" value="1"/>
</dbReference>
<dbReference type="Proteomes" id="UP001375743">
    <property type="component" value="Unassembled WGS sequence"/>
</dbReference>
<dbReference type="PRINTS" id="PR00983">
    <property type="entry name" value="TRNASYNTHCYS"/>
</dbReference>
<feature type="binding site" evidence="12">
    <location>
        <position position="244"/>
    </location>
    <ligand>
        <name>Zn(2+)</name>
        <dbReference type="ChEBI" id="CHEBI:29105"/>
    </ligand>
</feature>
<feature type="binding site" evidence="12">
    <location>
        <position position="32"/>
    </location>
    <ligand>
        <name>Zn(2+)</name>
        <dbReference type="ChEBI" id="CHEBI:29105"/>
    </ligand>
</feature>
<evidence type="ECO:0000256" key="4">
    <source>
        <dbReference type="ARBA" id="ARBA00022490"/>
    </source>
</evidence>
<evidence type="ECO:0000256" key="2">
    <source>
        <dbReference type="ARBA" id="ARBA00005594"/>
    </source>
</evidence>